<dbReference type="Gene3D" id="3.90.25.10">
    <property type="entry name" value="UDP-galactose 4-epimerase, domain 1"/>
    <property type="match status" value="1"/>
</dbReference>
<dbReference type="Gene3D" id="3.40.50.720">
    <property type="entry name" value="NAD(P)-binding Rossmann-like Domain"/>
    <property type="match status" value="1"/>
</dbReference>
<organism evidence="2 3">
    <name type="scientific">Paracoccus aminovorans</name>
    <dbReference type="NCBI Taxonomy" id="34004"/>
    <lineage>
        <taxon>Bacteria</taxon>
        <taxon>Pseudomonadati</taxon>
        <taxon>Pseudomonadota</taxon>
        <taxon>Alphaproteobacteria</taxon>
        <taxon>Rhodobacterales</taxon>
        <taxon>Paracoccaceae</taxon>
        <taxon>Paracoccus</taxon>
    </lineage>
</organism>
<evidence type="ECO:0000313" key="3">
    <source>
        <dbReference type="Proteomes" id="UP000183635"/>
    </source>
</evidence>
<dbReference type="InterPro" id="IPR001509">
    <property type="entry name" value="Epimerase_deHydtase"/>
</dbReference>
<proteinExistence type="predicted"/>
<accession>A0A1I3DQI0</accession>
<dbReference type="InterPro" id="IPR050177">
    <property type="entry name" value="Lipid_A_modif_metabolic_enz"/>
</dbReference>
<name>A0A1I3DQI0_9RHOB</name>
<dbReference type="PANTHER" id="PTHR43245">
    <property type="entry name" value="BIFUNCTIONAL POLYMYXIN RESISTANCE PROTEIN ARNA"/>
    <property type="match status" value="1"/>
</dbReference>
<dbReference type="PRINTS" id="PR01713">
    <property type="entry name" value="NUCEPIMERASE"/>
</dbReference>
<dbReference type="PANTHER" id="PTHR43245:SF13">
    <property type="entry name" value="UDP-D-APIOSE_UDP-D-XYLOSE SYNTHASE 2"/>
    <property type="match status" value="1"/>
</dbReference>
<dbReference type="InterPro" id="IPR036291">
    <property type="entry name" value="NAD(P)-bd_dom_sf"/>
</dbReference>
<evidence type="ECO:0000313" key="2">
    <source>
        <dbReference type="EMBL" id="SFH88818.1"/>
    </source>
</evidence>
<feature type="domain" description="NAD-dependent epimerase/dehydratase" evidence="1">
    <location>
        <begin position="2"/>
        <end position="194"/>
    </location>
</feature>
<dbReference type="Pfam" id="PF01370">
    <property type="entry name" value="Epimerase"/>
    <property type="match status" value="1"/>
</dbReference>
<reference evidence="2 3" key="1">
    <citation type="submission" date="2016-10" db="EMBL/GenBank/DDBJ databases">
        <authorList>
            <person name="de Groot N.N."/>
        </authorList>
    </citation>
    <scope>NUCLEOTIDE SEQUENCE [LARGE SCALE GENOMIC DNA]</scope>
    <source>
        <strain evidence="2 3">DSM 8537</strain>
    </source>
</reference>
<dbReference type="EMBL" id="FOPU01000041">
    <property type="protein sequence ID" value="SFH88818.1"/>
    <property type="molecule type" value="Genomic_DNA"/>
</dbReference>
<gene>
    <name evidence="2" type="ORF">SAMN04488021_14113</name>
</gene>
<dbReference type="STRING" id="34004.SAMN04488021_14113"/>
<evidence type="ECO:0000259" key="1">
    <source>
        <dbReference type="Pfam" id="PF01370"/>
    </source>
</evidence>
<sequence length="268" mass="27849">MRLIAGDVADGALLDSLLQDVDRVFHLVARVSVQLCISDWMAAHRVNLGGTMAVLQAAQRAGKVPVVYASSAAVYGNRSGAACAEDDLPLPISPYGADKLGSEHQVRAMAEVHGLASVGLRFFNVYGLRQDAASPYAGVISKFCANRRADRPQVIFGDGGQSRDFIYVADVVEALLRAGASAAQGGGARVFNICTGAGTTLLELVAQLDLLAGRGASPVEHAALRSGDIRESLGSPLAAREGFGFIARTGIAEGMRALWDQPGNGAGS</sequence>
<protein>
    <submittedName>
        <fullName evidence="2">UDP-glucose 4-epimerase</fullName>
    </submittedName>
</protein>
<dbReference type="Proteomes" id="UP000183635">
    <property type="component" value="Unassembled WGS sequence"/>
</dbReference>
<keyword evidence="3" id="KW-1185">Reference proteome</keyword>
<dbReference type="AlphaFoldDB" id="A0A1I3DQI0"/>
<dbReference type="SUPFAM" id="SSF51735">
    <property type="entry name" value="NAD(P)-binding Rossmann-fold domains"/>
    <property type="match status" value="1"/>
</dbReference>